<protein>
    <recommendedName>
        <fullName evidence="1">Retrotransposon gag domain-containing protein</fullName>
    </recommendedName>
</protein>
<feature type="domain" description="Retrotransposon gag" evidence="1">
    <location>
        <begin position="82"/>
        <end position="134"/>
    </location>
</feature>
<evidence type="ECO:0000259" key="1">
    <source>
        <dbReference type="Pfam" id="PF03732"/>
    </source>
</evidence>
<evidence type="ECO:0000313" key="2">
    <source>
        <dbReference type="EMBL" id="KAL0361359.1"/>
    </source>
</evidence>
<dbReference type="AlphaFoldDB" id="A0AAW2Q0H0"/>
<dbReference type="EMBL" id="JACGWJ010000016">
    <property type="protein sequence ID" value="KAL0361359.1"/>
    <property type="molecule type" value="Genomic_DNA"/>
</dbReference>
<dbReference type="InterPro" id="IPR005162">
    <property type="entry name" value="Retrotrans_gag_dom"/>
</dbReference>
<name>A0AAW2Q0H0_SESRA</name>
<dbReference type="Pfam" id="PF03732">
    <property type="entry name" value="Retrotrans_gag"/>
    <property type="match status" value="1"/>
</dbReference>
<organism evidence="2">
    <name type="scientific">Sesamum radiatum</name>
    <name type="common">Black benniseed</name>
    <dbReference type="NCBI Taxonomy" id="300843"/>
    <lineage>
        <taxon>Eukaryota</taxon>
        <taxon>Viridiplantae</taxon>
        <taxon>Streptophyta</taxon>
        <taxon>Embryophyta</taxon>
        <taxon>Tracheophyta</taxon>
        <taxon>Spermatophyta</taxon>
        <taxon>Magnoliopsida</taxon>
        <taxon>eudicotyledons</taxon>
        <taxon>Gunneridae</taxon>
        <taxon>Pentapetalae</taxon>
        <taxon>asterids</taxon>
        <taxon>lamiids</taxon>
        <taxon>Lamiales</taxon>
        <taxon>Pedaliaceae</taxon>
        <taxon>Sesamum</taxon>
    </lineage>
</organism>
<reference evidence="2" key="1">
    <citation type="submission" date="2020-06" db="EMBL/GenBank/DDBJ databases">
        <authorList>
            <person name="Li T."/>
            <person name="Hu X."/>
            <person name="Zhang T."/>
            <person name="Song X."/>
            <person name="Zhang H."/>
            <person name="Dai N."/>
            <person name="Sheng W."/>
            <person name="Hou X."/>
            <person name="Wei L."/>
        </authorList>
    </citation>
    <scope>NUCLEOTIDE SEQUENCE</scope>
    <source>
        <strain evidence="2">G02</strain>
        <tissue evidence="2">Leaf</tissue>
    </source>
</reference>
<sequence length="186" mass="21419">MIRSHGEELTPYDLEIERTFHHRKNNIERGENSGETDREEQLVIFELTMEVIGAVERPMMEYSFPTANERSPASSSPVLKQTTLKSSHQSFRSFGQLDRESLYDAWEQFKSMFRKCPHQELPVWRQVQTFYNGVTLANRAIIDAAAGDTIMKKLPSEAFNVIDEIATNLYSYGQERAEKTTAGTQY</sequence>
<accession>A0AAW2Q0H0</accession>
<reference evidence="2" key="2">
    <citation type="journal article" date="2024" name="Plant">
        <title>Genomic evolution and insights into agronomic trait innovations of Sesamum species.</title>
        <authorList>
            <person name="Miao H."/>
            <person name="Wang L."/>
            <person name="Qu L."/>
            <person name="Liu H."/>
            <person name="Sun Y."/>
            <person name="Le M."/>
            <person name="Wang Q."/>
            <person name="Wei S."/>
            <person name="Zheng Y."/>
            <person name="Lin W."/>
            <person name="Duan Y."/>
            <person name="Cao H."/>
            <person name="Xiong S."/>
            <person name="Wang X."/>
            <person name="Wei L."/>
            <person name="Li C."/>
            <person name="Ma Q."/>
            <person name="Ju M."/>
            <person name="Zhao R."/>
            <person name="Li G."/>
            <person name="Mu C."/>
            <person name="Tian Q."/>
            <person name="Mei H."/>
            <person name="Zhang T."/>
            <person name="Gao T."/>
            <person name="Zhang H."/>
        </authorList>
    </citation>
    <scope>NUCLEOTIDE SEQUENCE</scope>
    <source>
        <strain evidence="2">G02</strain>
    </source>
</reference>
<dbReference type="PANTHER" id="PTHR33223">
    <property type="entry name" value="CCHC-TYPE DOMAIN-CONTAINING PROTEIN"/>
    <property type="match status" value="1"/>
</dbReference>
<comment type="caution">
    <text evidence="2">The sequence shown here is derived from an EMBL/GenBank/DDBJ whole genome shotgun (WGS) entry which is preliminary data.</text>
</comment>
<dbReference type="PANTHER" id="PTHR33223:SF11">
    <property type="entry name" value="ELEMENT PROTEIN, PUTATIVE-RELATED"/>
    <property type="match status" value="1"/>
</dbReference>
<gene>
    <name evidence="2" type="ORF">Sradi_3820400</name>
</gene>
<proteinExistence type="predicted"/>